<evidence type="ECO:0000313" key="3">
    <source>
        <dbReference type="EMBL" id="TQR83367.1"/>
    </source>
</evidence>
<dbReference type="Pfam" id="PF19803">
    <property type="entry name" value="DUF6286"/>
    <property type="match status" value="1"/>
</dbReference>
<comment type="caution">
    <text evidence="3">The sequence shown here is derived from an EMBL/GenBank/DDBJ whole genome shotgun (WGS) entry which is preliminary data.</text>
</comment>
<name>A0A544VTP7_9MYCO</name>
<evidence type="ECO:0000259" key="2">
    <source>
        <dbReference type="Pfam" id="PF19803"/>
    </source>
</evidence>
<keyword evidence="4" id="KW-1185">Reference proteome</keyword>
<accession>A0A544VTP7</accession>
<evidence type="ECO:0000256" key="1">
    <source>
        <dbReference type="SAM" id="Phobius"/>
    </source>
</evidence>
<gene>
    <name evidence="3" type="ORF">D8S82_27520</name>
</gene>
<dbReference type="EMBL" id="VIFX01000046">
    <property type="protein sequence ID" value="TQR83367.1"/>
    <property type="molecule type" value="Genomic_DNA"/>
</dbReference>
<keyword evidence="1" id="KW-0812">Transmembrane</keyword>
<keyword evidence="1" id="KW-0472">Membrane</keyword>
<organism evidence="3 4">
    <name type="scientific">Mycolicibacterium hodleri</name>
    <dbReference type="NCBI Taxonomy" id="49897"/>
    <lineage>
        <taxon>Bacteria</taxon>
        <taxon>Bacillati</taxon>
        <taxon>Actinomycetota</taxon>
        <taxon>Actinomycetes</taxon>
        <taxon>Mycobacteriales</taxon>
        <taxon>Mycobacteriaceae</taxon>
        <taxon>Mycolicibacterium</taxon>
    </lineage>
</organism>
<feature type="transmembrane region" description="Helical" evidence="1">
    <location>
        <begin position="75"/>
        <end position="95"/>
    </location>
</feature>
<sequence>MTTTQERTTAVDPASGRPPVAAPAAGYVGALIALLILAAGAVALRDAAVHFGWLRGTAWTDTAVSGLDGLTYQGWMLPAGIVAVLIGLWWVSAALRPRRRTALAVPAETSVWIAKADLARLASAAAASVPGVLDSRSSASLRTVKVTADVTGSDPALKAAITTAVAEAIGGFTTTTPRIKVRTRTGAN</sequence>
<evidence type="ECO:0000313" key="4">
    <source>
        <dbReference type="Proteomes" id="UP000315759"/>
    </source>
</evidence>
<dbReference type="AlphaFoldDB" id="A0A544VTP7"/>
<keyword evidence="1" id="KW-1133">Transmembrane helix</keyword>
<protein>
    <recommendedName>
        <fullName evidence="2">DUF6286 domain-containing protein</fullName>
    </recommendedName>
</protein>
<feature type="transmembrane region" description="Helical" evidence="1">
    <location>
        <begin position="20"/>
        <end position="44"/>
    </location>
</feature>
<feature type="domain" description="DUF6286" evidence="2">
    <location>
        <begin position="85"/>
        <end position="184"/>
    </location>
</feature>
<proteinExistence type="predicted"/>
<dbReference type="InterPro" id="IPR046253">
    <property type="entry name" value="DUF6286"/>
</dbReference>
<reference evidence="3 4" key="1">
    <citation type="submission" date="2018-10" db="EMBL/GenBank/DDBJ databases">
        <title>Draft genome of Mycobacterium hodleri strain B.</title>
        <authorList>
            <person name="Amande T.J."/>
            <person name="Mcgenity T.J."/>
        </authorList>
    </citation>
    <scope>NUCLEOTIDE SEQUENCE [LARGE SCALE GENOMIC DNA]</scope>
    <source>
        <strain evidence="3 4">B</strain>
    </source>
</reference>
<dbReference type="Proteomes" id="UP000315759">
    <property type="component" value="Unassembled WGS sequence"/>
</dbReference>
<dbReference type="RefSeq" id="WP_142555141.1">
    <property type="nucleotide sequence ID" value="NZ_VIFX01000046.1"/>
</dbReference>